<proteinExistence type="predicted"/>
<dbReference type="Proteomes" id="UP000176527">
    <property type="component" value="Unassembled WGS sequence"/>
</dbReference>
<evidence type="ECO:0008006" key="3">
    <source>
        <dbReference type="Google" id="ProtNLM"/>
    </source>
</evidence>
<dbReference type="PANTHER" id="PTHR41930">
    <property type="entry name" value="UPF0200 PROTEIN MJ1399"/>
    <property type="match status" value="1"/>
</dbReference>
<dbReference type="SUPFAM" id="SSF52540">
    <property type="entry name" value="P-loop containing nucleoside triphosphate hydrolases"/>
    <property type="match status" value="1"/>
</dbReference>
<dbReference type="InterPro" id="IPR027417">
    <property type="entry name" value="P-loop_NTPase"/>
</dbReference>
<dbReference type="PANTHER" id="PTHR41930:SF1">
    <property type="entry name" value="DEPHOSPHO-COA KINASE"/>
    <property type="match status" value="1"/>
</dbReference>
<reference evidence="1 2" key="1">
    <citation type="journal article" date="2016" name="Nat. Commun.">
        <title>Thousands of microbial genomes shed light on interconnected biogeochemical processes in an aquifer system.</title>
        <authorList>
            <person name="Anantharaman K."/>
            <person name="Brown C.T."/>
            <person name="Hug L.A."/>
            <person name="Sharon I."/>
            <person name="Castelle C.J."/>
            <person name="Probst A.J."/>
            <person name="Thomas B.C."/>
            <person name="Singh A."/>
            <person name="Wilkins M.J."/>
            <person name="Karaoz U."/>
            <person name="Brodie E.L."/>
            <person name="Williams K.H."/>
            <person name="Hubbard S.S."/>
            <person name="Banfield J.F."/>
        </authorList>
    </citation>
    <scope>NUCLEOTIDE SEQUENCE [LARGE SCALE GENOMIC DNA]</scope>
</reference>
<sequence length="195" mass="22518">MEKFNGKLVIGLTGESGAGKETFTRLLTEFAEEKQKTIGIETFSSILFETLESWHISTTRGNLQELPRIMIQAYGDNVLADAVYQRILERDENIIILDGARRESDLAMIKKFPNNIFIYITAEPEIRWKRLLLRGQKTGEKEKTWEQFLEEEKAESELEISKIGASADFKIVNNGTMEEYRKQVEEFYSTYVQSS</sequence>
<dbReference type="Gene3D" id="3.40.50.300">
    <property type="entry name" value="P-loop containing nucleotide triphosphate hydrolases"/>
    <property type="match status" value="1"/>
</dbReference>
<evidence type="ECO:0000313" key="1">
    <source>
        <dbReference type="EMBL" id="OGE38938.1"/>
    </source>
</evidence>
<organism evidence="1 2">
    <name type="scientific">Candidatus Daviesbacteria bacterium RIFCSPHIGHO2_12_FULL_37_11</name>
    <dbReference type="NCBI Taxonomy" id="1797777"/>
    <lineage>
        <taxon>Bacteria</taxon>
        <taxon>Candidatus Daviesiibacteriota</taxon>
    </lineage>
</organism>
<protein>
    <recommendedName>
        <fullName evidence="3">Dephospho-CoA kinase</fullName>
    </recommendedName>
</protein>
<dbReference type="EMBL" id="MFDE01000008">
    <property type="protein sequence ID" value="OGE38938.1"/>
    <property type="molecule type" value="Genomic_DNA"/>
</dbReference>
<dbReference type="Pfam" id="PF13238">
    <property type="entry name" value="AAA_18"/>
    <property type="match status" value="1"/>
</dbReference>
<gene>
    <name evidence="1" type="ORF">A3F00_01885</name>
</gene>
<comment type="caution">
    <text evidence="1">The sequence shown here is derived from an EMBL/GenBank/DDBJ whole genome shotgun (WGS) entry which is preliminary data.</text>
</comment>
<dbReference type="AlphaFoldDB" id="A0A1F5KDH2"/>
<evidence type="ECO:0000313" key="2">
    <source>
        <dbReference type="Proteomes" id="UP000176527"/>
    </source>
</evidence>
<accession>A0A1F5KDH2</accession>
<name>A0A1F5KDH2_9BACT</name>